<name>Q20WX6_RHOPB</name>
<dbReference type="eggNOG" id="ENOG5033F5F">
    <property type="taxonomic scope" value="Bacteria"/>
</dbReference>
<protein>
    <submittedName>
        <fullName evidence="2">Uncharacterized protein</fullName>
    </submittedName>
</protein>
<feature type="transmembrane region" description="Helical" evidence="1">
    <location>
        <begin position="21"/>
        <end position="54"/>
    </location>
</feature>
<sequence length="93" mass="9908">MSKQPASKGPRQAPQGPRRIIWPTVVTVISAAILIGAEVFGAAFAGGWALAILFGLNDTAAHIVQVVLFVIGVVVMVAFVRHAHHVEPFTRRA</sequence>
<keyword evidence="1" id="KW-0812">Transmembrane</keyword>
<organism evidence="2">
    <name type="scientific">Rhodopseudomonas palustris (strain BisB18)</name>
    <dbReference type="NCBI Taxonomy" id="316056"/>
    <lineage>
        <taxon>Bacteria</taxon>
        <taxon>Pseudomonadati</taxon>
        <taxon>Pseudomonadota</taxon>
        <taxon>Alphaproteobacteria</taxon>
        <taxon>Hyphomicrobiales</taxon>
        <taxon>Nitrobacteraceae</taxon>
        <taxon>Rhodopseudomonas</taxon>
    </lineage>
</organism>
<dbReference type="OrthoDB" id="8450960at2"/>
<gene>
    <name evidence="2" type="ordered locus">RPC_4838</name>
</gene>
<dbReference type="HOGENOM" id="CLU_2521063_0_0_5"/>
<proteinExistence type="predicted"/>
<reference evidence="2" key="1">
    <citation type="submission" date="2006-03" db="EMBL/GenBank/DDBJ databases">
        <title>Complete sequence of Rhodopseudomonas palustris BisB18.</title>
        <authorList>
            <consortium name="US DOE Joint Genome Institute"/>
            <person name="Copeland A."/>
            <person name="Lucas S."/>
            <person name="Lapidus A."/>
            <person name="Barry K."/>
            <person name="Detter J.C."/>
            <person name="Glavina del Rio T."/>
            <person name="Hammon N."/>
            <person name="Israni S."/>
            <person name="Dalin E."/>
            <person name="Tice H."/>
            <person name="Pitluck S."/>
            <person name="Chain P."/>
            <person name="Malfatti S."/>
            <person name="Shin M."/>
            <person name="Vergez L."/>
            <person name="Schmutz J."/>
            <person name="Larimer F."/>
            <person name="Land M."/>
            <person name="Hauser L."/>
            <person name="Pelletier D.A."/>
            <person name="Kyrpides N."/>
            <person name="Anderson I."/>
            <person name="Oda Y."/>
            <person name="Harwood C.S."/>
            <person name="Richardson P."/>
        </authorList>
    </citation>
    <scope>NUCLEOTIDE SEQUENCE [LARGE SCALE GENOMIC DNA]</scope>
    <source>
        <strain evidence="2">BisB18</strain>
    </source>
</reference>
<evidence type="ECO:0000256" key="1">
    <source>
        <dbReference type="SAM" id="Phobius"/>
    </source>
</evidence>
<dbReference type="KEGG" id="rpc:RPC_4838"/>
<keyword evidence="1" id="KW-0472">Membrane</keyword>
<dbReference type="STRING" id="316056.RPC_4838"/>
<dbReference type="RefSeq" id="WP_011475236.1">
    <property type="nucleotide sequence ID" value="NC_007925.1"/>
</dbReference>
<accession>Q20WX6</accession>
<dbReference type="AlphaFoldDB" id="Q20WX6"/>
<evidence type="ECO:0000313" key="2">
    <source>
        <dbReference type="EMBL" id="ABD90360.1"/>
    </source>
</evidence>
<dbReference type="EMBL" id="CP000301">
    <property type="protein sequence ID" value="ABD90360.1"/>
    <property type="molecule type" value="Genomic_DNA"/>
</dbReference>
<feature type="transmembrane region" description="Helical" evidence="1">
    <location>
        <begin position="60"/>
        <end position="80"/>
    </location>
</feature>
<keyword evidence="1" id="KW-1133">Transmembrane helix</keyword>